<reference evidence="1" key="1">
    <citation type="submission" date="2013-12" db="EMBL/GenBank/DDBJ databases">
        <authorList>
            <person name="Genoscope - CEA"/>
        </authorList>
    </citation>
    <scope>NUCLEOTIDE SEQUENCE</scope>
    <source>
        <strain evidence="1">CBS 1993</strain>
    </source>
</reference>
<dbReference type="AlphaFoldDB" id="W6MNU1"/>
<protein>
    <submittedName>
        <fullName evidence="1">Uncharacterized protein</fullName>
    </submittedName>
</protein>
<reference evidence="1" key="2">
    <citation type="submission" date="2014-02" db="EMBL/GenBank/DDBJ databases">
        <title>Complete DNA sequence of /Kuraishia capsulata/ illustrates novel genomic features among budding yeasts (/Saccharomycotina/).</title>
        <authorList>
            <person name="Morales L."/>
            <person name="Noel B."/>
            <person name="Porcel B."/>
            <person name="Marcet-Houben M."/>
            <person name="Hullo M-F."/>
            <person name="Sacerdot C."/>
            <person name="Tekaia F."/>
            <person name="Leh-Louis V."/>
            <person name="Despons L."/>
            <person name="Khanna V."/>
            <person name="Aury J-M."/>
            <person name="Barbe V."/>
            <person name="Couloux A."/>
            <person name="Labadie K."/>
            <person name="Pelletier E."/>
            <person name="Souciet J-L."/>
            <person name="Boekhout T."/>
            <person name="Gabaldon T."/>
            <person name="Wincker P."/>
            <person name="Dujon B."/>
        </authorList>
    </citation>
    <scope>NUCLEOTIDE SEQUENCE</scope>
    <source>
        <strain evidence="1">CBS 1993</strain>
    </source>
</reference>
<dbReference type="HOGENOM" id="CLU_3406497_0_0_1"/>
<gene>
    <name evidence="1" type="ORF">KUCA_T00002701001</name>
</gene>
<organism evidence="1 2">
    <name type="scientific">Kuraishia capsulata CBS 1993</name>
    <dbReference type="NCBI Taxonomy" id="1382522"/>
    <lineage>
        <taxon>Eukaryota</taxon>
        <taxon>Fungi</taxon>
        <taxon>Dikarya</taxon>
        <taxon>Ascomycota</taxon>
        <taxon>Saccharomycotina</taxon>
        <taxon>Pichiomycetes</taxon>
        <taxon>Pichiales</taxon>
        <taxon>Pichiaceae</taxon>
        <taxon>Kuraishia</taxon>
    </lineage>
</organism>
<name>W6MNU1_9ASCO</name>
<dbReference type="EMBL" id="HG793127">
    <property type="protein sequence ID" value="CDK26727.1"/>
    <property type="molecule type" value="Genomic_DNA"/>
</dbReference>
<dbReference type="GeneID" id="34520115"/>
<evidence type="ECO:0000313" key="1">
    <source>
        <dbReference type="EMBL" id="CDK26727.1"/>
    </source>
</evidence>
<dbReference type="Proteomes" id="UP000019384">
    <property type="component" value="Unassembled WGS sequence"/>
</dbReference>
<evidence type="ECO:0000313" key="2">
    <source>
        <dbReference type="Proteomes" id="UP000019384"/>
    </source>
</evidence>
<accession>W6MNU1</accession>
<sequence length="30" mass="3356">MAIKGLDKTVQVYNELEGVGRSCSLEQSYH</sequence>
<dbReference type="RefSeq" id="XP_022458727.1">
    <property type="nucleotide sequence ID" value="XM_022602976.1"/>
</dbReference>
<proteinExistence type="predicted"/>
<keyword evidence="2" id="KW-1185">Reference proteome</keyword>